<keyword evidence="16" id="KW-1185">Reference proteome</keyword>
<keyword evidence="6" id="KW-0001">2Fe-2S</keyword>
<dbReference type="PANTHER" id="PTHR21266">
    <property type="entry name" value="IRON-SULFUR DOMAIN CONTAINING PROTEIN"/>
    <property type="match status" value="1"/>
</dbReference>
<dbReference type="PhylomeDB" id="R7QD05"/>
<evidence type="ECO:0000256" key="12">
    <source>
        <dbReference type="ARBA" id="ARBA00023014"/>
    </source>
</evidence>
<evidence type="ECO:0000256" key="1">
    <source>
        <dbReference type="ARBA" id="ARBA00004229"/>
    </source>
</evidence>
<evidence type="ECO:0000313" key="16">
    <source>
        <dbReference type="Proteomes" id="UP000012073"/>
    </source>
</evidence>
<dbReference type="STRING" id="2769.R7QD05"/>
<dbReference type="InterPro" id="IPR050584">
    <property type="entry name" value="Cholesterol_7-desaturase"/>
</dbReference>
<evidence type="ECO:0000256" key="11">
    <source>
        <dbReference type="ARBA" id="ARBA00023004"/>
    </source>
</evidence>
<dbReference type="AlphaFoldDB" id="R7QD05"/>
<keyword evidence="13" id="KW-0472">Membrane</keyword>
<gene>
    <name evidence="15" type="ORF">CHC_T00003882001</name>
</gene>
<evidence type="ECO:0000256" key="4">
    <source>
        <dbReference type="ARBA" id="ARBA00022640"/>
    </source>
</evidence>
<dbReference type="InterPro" id="IPR013626">
    <property type="entry name" value="PaO"/>
</dbReference>
<proteinExistence type="predicted"/>
<dbReference type="Proteomes" id="UP000012073">
    <property type="component" value="Unassembled WGS sequence"/>
</dbReference>
<dbReference type="SUPFAM" id="SSF50022">
    <property type="entry name" value="ISP domain"/>
    <property type="match status" value="1"/>
</dbReference>
<dbReference type="PANTHER" id="PTHR21266:SF32">
    <property type="entry name" value="CHOLESTEROL 7-DESATURASE NVD"/>
    <property type="match status" value="1"/>
</dbReference>
<dbReference type="InterPro" id="IPR017941">
    <property type="entry name" value="Rieske_2Fe-2S"/>
</dbReference>
<name>R7QD05_CHOCR</name>
<keyword evidence="8" id="KW-0809">Transit peptide</keyword>
<keyword evidence="3" id="KW-0150">Chloroplast</keyword>
<keyword evidence="10" id="KW-0560">Oxidoreductase</keyword>
<dbReference type="OMA" id="VWIWMSH"/>
<evidence type="ECO:0000256" key="8">
    <source>
        <dbReference type="ARBA" id="ARBA00022946"/>
    </source>
</evidence>
<sequence length="490" mass="53827">MSKVLPLRHLYLAIPRHLLVRPPYQPPQPLIHSDPTQPMLAFLVPLSLSPLPPLPTPRAAPRPPRRLIPQATAVTPSTSPAPSPAAPLFNWYDQWYPLAPLSDLCPTPTRIVLLSTPLVVWRAAAAWSVFHDRCPHRLAALSEGRLAEDGTLECAYHGWRFSPSGACARIPQLGPVRSPRACAKALPVLERGGLLFVWMGARAPRVDETPHSLEGDARARFVHSCFQRTLPLCFSTLLQNVLDPAHIHFAHHGFLGDRAQAAPIPIRVLSSSAAGFTADYDAGNVRLRFLPPCLVEIVTSTGQSFLYYAVPVRAGLVRTIAIRASARRVLFRAPAWADHMRRNLLLEQDLQLMRTQQEAMRTDAESEGRRDYSRAWGAYQMPASADRLVVEMRRWLENHAPEGEEWFAFGEGEVEEAGMRMEGHVKTCAVCARALKSLDAATVAAKGVAAGAAVVSVLAPEHAQRVACLVPTVIAAAVWAACARLRRGFE</sequence>
<dbReference type="Gene3D" id="3.90.380.10">
    <property type="entry name" value="Naphthalene 1,2-dioxygenase Alpha Subunit, Chain A, domain 1"/>
    <property type="match status" value="1"/>
</dbReference>
<accession>R7QD05</accession>
<evidence type="ECO:0000256" key="5">
    <source>
        <dbReference type="ARBA" id="ARBA00022692"/>
    </source>
</evidence>
<dbReference type="Pfam" id="PF00355">
    <property type="entry name" value="Rieske"/>
    <property type="match status" value="1"/>
</dbReference>
<keyword evidence="7" id="KW-0479">Metal-binding</keyword>
<dbReference type="GeneID" id="17322847"/>
<evidence type="ECO:0000256" key="9">
    <source>
        <dbReference type="ARBA" id="ARBA00022989"/>
    </source>
</evidence>
<dbReference type="RefSeq" id="XP_005715135.1">
    <property type="nucleotide sequence ID" value="XM_005715078.1"/>
</dbReference>
<dbReference type="SUPFAM" id="SSF55961">
    <property type="entry name" value="Bet v1-like"/>
    <property type="match status" value="1"/>
</dbReference>
<keyword evidence="11" id="KW-0408">Iron</keyword>
<comment type="subcellular location">
    <subcellularLocation>
        <location evidence="2">Membrane</location>
    </subcellularLocation>
    <subcellularLocation>
        <location evidence="1">Plastid</location>
        <location evidence="1">Chloroplast</location>
    </subcellularLocation>
</comment>
<evidence type="ECO:0000313" key="15">
    <source>
        <dbReference type="EMBL" id="CDF35316.1"/>
    </source>
</evidence>
<evidence type="ECO:0000256" key="10">
    <source>
        <dbReference type="ARBA" id="ARBA00023002"/>
    </source>
</evidence>
<evidence type="ECO:0000256" key="2">
    <source>
        <dbReference type="ARBA" id="ARBA00004370"/>
    </source>
</evidence>
<evidence type="ECO:0000256" key="13">
    <source>
        <dbReference type="ARBA" id="ARBA00023136"/>
    </source>
</evidence>
<dbReference type="Pfam" id="PF08417">
    <property type="entry name" value="PaO"/>
    <property type="match status" value="1"/>
</dbReference>
<dbReference type="GO" id="GO:0010277">
    <property type="term" value="F:chlorophyllide a oxygenase activity"/>
    <property type="evidence" value="ECO:0007669"/>
    <property type="project" value="InterPro"/>
</dbReference>
<dbReference type="GO" id="GO:0016020">
    <property type="term" value="C:membrane"/>
    <property type="evidence" value="ECO:0007669"/>
    <property type="project" value="UniProtKB-SubCell"/>
</dbReference>
<evidence type="ECO:0000256" key="3">
    <source>
        <dbReference type="ARBA" id="ARBA00022528"/>
    </source>
</evidence>
<evidence type="ECO:0000256" key="7">
    <source>
        <dbReference type="ARBA" id="ARBA00022723"/>
    </source>
</evidence>
<dbReference type="GO" id="GO:0009507">
    <property type="term" value="C:chloroplast"/>
    <property type="evidence" value="ECO:0007669"/>
    <property type="project" value="UniProtKB-SubCell"/>
</dbReference>
<dbReference type="Gramene" id="CDF35316">
    <property type="protein sequence ID" value="CDF35316"/>
    <property type="gene ID" value="CHC_T00003882001"/>
</dbReference>
<dbReference type="GO" id="GO:0046872">
    <property type="term" value="F:metal ion binding"/>
    <property type="evidence" value="ECO:0007669"/>
    <property type="project" value="UniProtKB-KW"/>
</dbReference>
<keyword evidence="9" id="KW-1133">Transmembrane helix</keyword>
<keyword evidence="4" id="KW-0934">Plastid</keyword>
<evidence type="ECO:0000259" key="14">
    <source>
        <dbReference type="PROSITE" id="PS51296"/>
    </source>
</evidence>
<dbReference type="OrthoDB" id="426882at2759"/>
<dbReference type="PROSITE" id="PS51296">
    <property type="entry name" value="RIESKE"/>
    <property type="match status" value="1"/>
</dbReference>
<organism evidence="15 16">
    <name type="scientific">Chondrus crispus</name>
    <name type="common">Carrageen Irish moss</name>
    <name type="synonym">Polymorpha crispa</name>
    <dbReference type="NCBI Taxonomy" id="2769"/>
    <lineage>
        <taxon>Eukaryota</taxon>
        <taxon>Rhodophyta</taxon>
        <taxon>Florideophyceae</taxon>
        <taxon>Rhodymeniophycidae</taxon>
        <taxon>Gigartinales</taxon>
        <taxon>Gigartinaceae</taxon>
        <taxon>Chondrus</taxon>
    </lineage>
</organism>
<reference evidence="16" key="1">
    <citation type="journal article" date="2013" name="Proc. Natl. Acad. Sci. U.S.A.">
        <title>Genome structure and metabolic features in the red seaweed Chondrus crispus shed light on evolution of the Archaeplastida.</title>
        <authorList>
            <person name="Collen J."/>
            <person name="Porcel B."/>
            <person name="Carre W."/>
            <person name="Ball S.G."/>
            <person name="Chaparro C."/>
            <person name="Tonon T."/>
            <person name="Barbeyron T."/>
            <person name="Michel G."/>
            <person name="Noel B."/>
            <person name="Valentin K."/>
            <person name="Elias M."/>
            <person name="Artiguenave F."/>
            <person name="Arun A."/>
            <person name="Aury J.M."/>
            <person name="Barbosa-Neto J.F."/>
            <person name="Bothwell J.H."/>
            <person name="Bouget F.Y."/>
            <person name="Brillet L."/>
            <person name="Cabello-Hurtado F."/>
            <person name="Capella-Gutierrez S."/>
            <person name="Charrier B."/>
            <person name="Cladiere L."/>
            <person name="Cock J.M."/>
            <person name="Coelho S.M."/>
            <person name="Colleoni C."/>
            <person name="Czjzek M."/>
            <person name="Da Silva C."/>
            <person name="Delage L."/>
            <person name="Denoeud F."/>
            <person name="Deschamps P."/>
            <person name="Dittami S.M."/>
            <person name="Gabaldon T."/>
            <person name="Gachon C.M."/>
            <person name="Groisillier A."/>
            <person name="Herve C."/>
            <person name="Jabbari K."/>
            <person name="Katinka M."/>
            <person name="Kloareg B."/>
            <person name="Kowalczyk N."/>
            <person name="Labadie K."/>
            <person name="Leblanc C."/>
            <person name="Lopez P.J."/>
            <person name="McLachlan D.H."/>
            <person name="Meslet-Cladiere L."/>
            <person name="Moustafa A."/>
            <person name="Nehr Z."/>
            <person name="Nyvall Collen P."/>
            <person name="Panaud O."/>
            <person name="Partensky F."/>
            <person name="Poulain J."/>
            <person name="Rensing S.A."/>
            <person name="Rousvoal S."/>
            <person name="Samson G."/>
            <person name="Symeonidi A."/>
            <person name="Weissenbach J."/>
            <person name="Zambounis A."/>
            <person name="Wincker P."/>
            <person name="Boyen C."/>
        </authorList>
    </citation>
    <scope>NUCLEOTIDE SEQUENCE [LARGE SCALE GENOMIC DNA]</scope>
    <source>
        <strain evidence="16">cv. Stackhouse</strain>
    </source>
</reference>
<dbReference type="KEGG" id="ccp:CHC_T00003882001"/>
<feature type="domain" description="Rieske" evidence="14">
    <location>
        <begin position="95"/>
        <end position="197"/>
    </location>
</feature>
<keyword evidence="5" id="KW-0812">Transmembrane</keyword>
<dbReference type="Gene3D" id="2.102.10.10">
    <property type="entry name" value="Rieske [2Fe-2S] iron-sulphur domain"/>
    <property type="match status" value="1"/>
</dbReference>
<dbReference type="EMBL" id="HG001727">
    <property type="protein sequence ID" value="CDF35316.1"/>
    <property type="molecule type" value="Genomic_DNA"/>
</dbReference>
<evidence type="ECO:0000256" key="6">
    <source>
        <dbReference type="ARBA" id="ARBA00022714"/>
    </source>
</evidence>
<keyword evidence="12" id="KW-0411">Iron-sulfur</keyword>
<dbReference type="GO" id="GO:0051537">
    <property type="term" value="F:2 iron, 2 sulfur cluster binding"/>
    <property type="evidence" value="ECO:0007669"/>
    <property type="project" value="UniProtKB-KW"/>
</dbReference>
<protein>
    <recommendedName>
        <fullName evidence="14">Rieske domain-containing protein</fullName>
    </recommendedName>
</protein>
<dbReference type="InterPro" id="IPR036922">
    <property type="entry name" value="Rieske_2Fe-2S_sf"/>
</dbReference>